<gene>
    <name evidence="2" type="ORF">V1477_010623</name>
</gene>
<evidence type="ECO:0008006" key="4">
    <source>
        <dbReference type="Google" id="ProtNLM"/>
    </source>
</evidence>
<reference evidence="2 3" key="1">
    <citation type="journal article" date="2024" name="Ann. Entomol. Soc. Am.">
        <title>Genomic analyses of the southern and eastern yellowjacket wasps (Hymenoptera: Vespidae) reveal evolutionary signatures of social life.</title>
        <authorList>
            <person name="Catto M.A."/>
            <person name="Caine P.B."/>
            <person name="Orr S.E."/>
            <person name="Hunt B.G."/>
            <person name="Goodisman M.A.D."/>
        </authorList>
    </citation>
    <scope>NUCLEOTIDE SEQUENCE [LARGE SCALE GENOMIC DNA]</scope>
    <source>
        <strain evidence="2">232</strain>
        <tissue evidence="2">Head and thorax</tissue>
    </source>
</reference>
<keyword evidence="1" id="KW-0812">Transmembrane</keyword>
<keyword evidence="1" id="KW-1133">Transmembrane helix</keyword>
<keyword evidence="1" id="KW-0472">Membrane</keyword>
<name>A0ABD2C2K9_VESMC</name>
<evidence type="ECO:0000256" key="1">
    <source>
        <dbReference type="SAM" id="Phobius"/>
    </source>
</evidence>
<evidence type="ECO:0000313" key="3">
    <source>
        <dbReference type="Proteomes" id="UP001607303"/>
    </source>
</evidence>
<proteinExistence type="predicted"/>
<organism evidence="2 3">
    <name type="scientific">Vespula maculifrons</name>
    <name type="common">Eastern yellow jacket</name>
    <name type="synonym">Wasp</name>
    <dbReference type="NCBI Taxonomy" id="7453"/>
    <lineage>
        <taxon>Eukaryota</taxon>
        <taxon>Metazoa</taxon>
        <taxon>Ecdysozoa</taxon>
        <taxon>Arthropoda</taxon>
        <taxon>Hexapoda</taxon>
        <taxon>Insecta</taxon>
        <taxon>Pterygota</taxon>
        <taxon>Neoptera</taxon>
        <taxon>Endopterygota</taxon>
        <taxon>Hymenoptera</taxon>
        <taxon>Apocrita</taxon>
        <taxon>Aculeata</taxon>
        <taxon>Vespoidea</taxon>
        <taxon>Vespidae</taxon>
        <taxon>Vespinae</taxon>
        <taxon>Vespula</taxon>
    </lineage>
</organism>
<feature type="transmembrane region" description="Helical" evidence="1">
    <location>
        <begin position="20"/>
        <end position="42"/>
    </location>
</feature>
<keyword evidence="3" id="KW-1185">Reference proteome</keyword>
<sequence length="77" mass="9063">MFKRSLPRPTFMLVLVTTPYQELILLFVSFIFCMTFFSNNAWSACSVKSLRNAVTIMTTQIPFRDEFPGRSLYRWTP</sequence>
<accession>A0ABD2C2K9</accession>
<evidence type="ECO:0000313" key="2">
    <source>
        <dbReference type="EMBL" id="KAL2739234.1"/>
    </source>
</evidence>
<dbReference type="EMBL" id="JAYRBN010000061">
    <property type="protein sequence ID" value="KAL2739234.1"/>
    <property type="molecule type" value="Genomic_DNA"/>
</dbReference>
<dbReference type="Proteomes" id="UP001607303">
    <property type="component" value="Unassembled WGS sequence"/>
</dbReference>
<comment type="caution">
    <text evidence="2">The sequence shown here is derived from an EMBL/GenBank/DDBJ whole genome shotgun (WGS) entry which is preliminary data.</text>
</comment>
<dbReference type="AlphaFoldDB" id="A0ABD2C2K9"/>
<protein>
    <recommendedName>
        <fullName evidence="4">Secreted protein</fullName>
    </recommendedName>
</protein>